<proteinExistence type="predicted"/>
<sequence length="263" mass="29265">MINTAKEKDQSPLFSGSRAELVGTKGADFEQSFVRKGERRFHYREANPACSLREIPGCSSEDPLQQLDWLGTATVTPLIQKGFLRPAADLEFLLIAYRLDGSPLYQSVHSPISKERAALAPQFEKGRLIRGQTKDESGVGRDCDDCVWGRFTEEEPKSRRSPENPRRKSRFRRSSSARPVRVDTYDEGVRTAQRTNEDDGATNDSYGILQGNRAHQTPPSSPAAQRINGQEGQKEEGIRSPPNSAIPPTSRIDCIQTDHSHAS</sequence>
<evidence type="ECO:0000256" key="1">
    <source>
        <dbReference type="SAM" id="MobiDB-lite"/>
    </source>
</evidence>
<organism evidence="2 3">
    <name type="scientific">Phaseolus coccineus</name>
    <name type="common">Scarlet runner bean</name>
    <name type="synonym">Phaseolus multiflorus</name>
    <dbReference type="NCBI Taxonomy" id="3886"/>
    <lineage>
        <taxon>Eukaryota</taxon>
        <taxon>Viridiplantae</taxon>
        <taxon>Streptophyta</taxon>
        <taxon>Embryophyta</taxon>
        <taxon>Tracheophyta</taxon>
        <taxon>Spermatophyta</taxon>
        <taxon>Magnoliopsida</taxon>
        <taxon>eudicotyledons</taxon>
        <taxon>Gunneridae</taxon>
        <taxon>Pentapetalae</taxon>
        <taxon>rosids</taxon>
        <taxon>fabids</taxon>
        <taxon>Fabales</taxon>
        <taxon>Fabaceae</taxon>
        <taxon>Papilionoideae</taxon>
        <taxon>50 kb inversion clade</taxon>
        <taxon>NPAAA clade</taxon>
        <taxon>indigoferoid/millettioid clade</taxon>
        <taxon>Phaseoleae</taxon>
        <taxon>Phaseolus</taxon>
    </lineage>
</organism>
<dbReference type="AlphaFoldDB" id="A0AAN9QC85"/>
<protein>
    <submittedName>
        <fullName evidence="2">Uncharacterized protein</fullName>
    </submittedName>
</protein>
<feature type="compositionally biased region" description="Basic and acidic residues" evidence="1">
    <location>
        <begin position="180"/>
        <end position="189"/>
    </location>
</feature>
<name>A0AAN9QC85_PHACN</name>
<evidence type="ECO:0000313" key="3">
    <source>
        <dbReference type="Proteomes" id="UP001374584"/>
    </source>
</evidence>
<dbReference type="EMBL" id="JAYMYR010000104">
    <property type="protein sequence ID" value="KAK7325833.1"/>
    <property type="molecule type" value="Genomic_DNA"/>
</dbReference>
<comment type="caution">
    <text evidence="2">The sequence shown here is derived from an EMBL/GenBank/DDBJ whole genome shotgun (WGS) entry which is preliminary data.</text>
</comment>
<evidence type="ECO:0000313" key="2">
    <source>
        <dbReference type="EMBL" id="KAK7325833.1"/>
    </source>
</evidence>
<gene>
    <name evidence="2" type="ORF">VNO80_33879</name>
</gene>
<feature type="region of interest" description="Disordered" evidence="1">
    <location>
        <begin position="153"/>
        <end position="263"/>
    </location>
</feature>
<feature type="compositionally biased region" description="Basic and acidic residues" evidence="1">
    <location>
        <begin position="153"/>
        <end position="166"/>
    </location>
</feature>
<accession>A0AAN9QC85</accession>
<reference evidence="2 3" key="1">
    <citation type="submission" date="2024-01" db="EMBL/GenBank/DDBJ databases">
        <title>The genomes of 5 underutilized Papilionoideae crops provide insights into root nodulation and disease resistanc.</title>
        <authorList>
            <person name="Jiang F."/>
        </authorList>
    </citation>
    <scope>NUCLEOTIDE SEQUENCE [LARGE SCALE GENOMIC DNA]</scope>
    <source>
        <strain evidence="2">JINMINGXINNONG_FW02</strain>
        <tissue evidence="2">Leaves</tissue>
    </source>
</reference>
<dbReference type="Proteomes" id="UP001374584">
    <property type="component" value="Unassembled WGS sequence"/>
</dbReference>
<keyword evidence="3" id="KW-1185">Reference proteome</keyword>